<dbReference type="WBParaSite" id="Gr19_v10_g5460.t1">
    <property type="protein sequence ID" value="Gr19_v10_g5460.t1"/>
    <property type="gene ID" value="Gr19_v10_g5460"/>
</dbReference>
<protein>
    <submittedName>
        <fullName evidence="3">Uncharacterized protein</fullName>
    </submittedName>
</protein>
<feature type="region of interest" description="Disordered" evidence="1">
    <location>
        <begin position="135"/>
        <end position="171"/>
    </location>
</feature>
<feature type="compositionally biased region" description="Low complexity" evidence="1">
    <location>
        <begin position="135"/>
        <end position="145"/>
    </location>
</feature>
<feature type="compositionally biased region" description="Basic and acidic residues" evidence="1">
    <location>
        <begin position="161"/>
        <end position="171"/>
    </location>
</feature>
<reference evidence="3" key="1">
    <citation type="submission" date="2022-11" db="UniProtKB">
        <authorList>
            <consortium name="WormBaseParasite"/>
        </authorList>
    </citation>
    <scope>IDENTIFICATION</scope>
</reference>
<evidence type="ECO:0000313" key="2">
    <source>
        <dbReference type="Proteomes" id="UP000887572"/>
    </source>
</evidence>
<evidence type="ECO:0000313" key="3">
    <source>
        <dbReference type="WBParaSite" id="Gr19_v10_g5460.t1"/>
    </source>
</evidence>
<organism evidence="2 3">
    <name type="scientific">Globodera rostochiensis</name>
    <name type="common">Golden nematode worm</name>
    <name type="synonym">Heterodera rostochiensis</name>
    <dbReference type="NCBI Taxonomy" id="31243"/>
    <lineage>
        <taxon>Eukaryota</taxon>
        <taxon>Metazoa</taxon>
        <taxon>Ecdysozoa</taxon>
        <taxon>Nematoda</taxon>
        <taxon>Chromadorea</taxon>
        <taxon>Rhabditida</taxon>
        <taxon>Tylenchina</taxon>
        <taxon>Tylenchomorpha</taxon>
        <taxon>Tylenchoidea</taxon>
        <taxon>Heteroderidae</taxon>
        <taxon>Heteroderinae</taxon>
        <taxon>Globodera</taxon>
    </lineage>
</organism>
<proteinExistence type="predicted"/>
<dbReference type="Proteomes" id="UP000887572">
    <property type="component" value="Unplaced"/>
</dbReference>
<evidence type="ECO:0000256" key="1">
    <source>
        <dbReference type="SAM" id="MobiDB-lite"/>
    </source>
</evidence>
<name>A0A914HXS9_GLORO</name>
<sequence length="224" mass="25121">MLATSIFMRNTRARKEREAFANEEAANMRNFCSEFFTEDYRRYIDANFVLNIHSPTTNKPDKDGIRSRSASDGLNPVNLTSFVFTTSSTPEQQRLQQQQHVQQEQRISVVGSGDDSMETNASNDFAAVAVQHFPQQRQSDESQQQMPAIGPIGSATTAASRNEEPKNGGKDLKQCTQWMEQQQQPQQQLFQTLSPGTSAFPAPLLAVPRGCSLWRLLDPCKFSV</sequence>
<keyword evidence="2" id="KW-1185">Reference proteome</keyword>
<dbReference type="AlphaFoldDB" id="A0A914HXS9"/>
<accession>A0A914HXS9</accession>